<dbReference type="InterPro" id="IPR011250">
    <property type="entry name" value="OMP/PagP_B-barrel"/>
</dbReference>
<organism evidence="2 3">
    <name type="scientific">Paradevosia shaoguanensis</name>
    <dbReference type="NCBI Taxonomy" id="1335043"/>
    <lineage>
        <taxon>Bacteria</taxon>
        <taxon>Pseudomonadati</taxon>
        <taxon>Pseudomonadota</taxon>
        <taxon>Alphaproteobacteria</taxon>
        <taxon>Hyphomicrobiales</taxon>
        <taxon>Devosiaceae</taxon>
        <taxon>Paradevosia</taxon>
    </lineage>
</organism>
<accession>A0AA41UB33</accession>
<dbReference type="RefSeq" id="WP_052014981.1">
    <property type="nucleotide sequence ID" value="NZ_JAKETQ010000001.1"/>
</dbReference>
<protein>
    <submittedName>
        <fullName evidence="2">Outer membrane beta-barrel protein</fullName>
    </submittedName>
</protein>
<dbReference type="SUPFAM" id="SSF56925">
    <property type="entry name" value="OMPA-like"/>
    <property type="match status" value="1"/>
</dbReference>
<sequence length="184" mass="18178">MKISALLAGVGVATLMVSGAQAADLLLPAQPVAPVVDTSIFSFDGFYAGVTGGGAWVSGGGSAGSIGVVAGANFTVADPILLGIEGQFDGLIYNGGLNGYDALILGKIGVLASPQVLVYASLGGGWVHDNAGGGTTVGTWAYGGGVEVAVTDNMSIRGEVLGLHMPDAVNQNAAKATIGVLFHF</sequence>
<keyword evidence="3" id="KW-1185">Reference proteome</keyword>
<dbReference type="Proteomes" id="UP001156140">
    <property type="component" value="Unassembled WGS sequence"/>
</dbReference>
<comment type="caution">
    <text evidence="2">The sequence shown here is derived from an EMBL/GenBank/DDBJ whole genome shotgun (WGS) entry which is preliminary data.</text>
</comment>
<evidence type="ECO:0000313" key="2">
    <source>
        <dbReference type="EMBL" id="MCI0127063.1"/>
    </source>
</evidence>
<name>A0AA41UB33_9HYPH</name>
<dbReference type="AlphaFoldDB" id="A0AA41UB33"/>
<dbReference type="EMBL" id="JALAZD010000001">
    <property type="protein sequence ID" value="MCI0127063.1"/>
    <property type="molecule type" value="Genomic_DNA"/>
</dbReference>
<gene>
    <name evidence="2" type="ORF">ML536_09505</name>
</gene>
<proteinExistence type="predicted"/>
<dbReference type="Gene3D" id="2.40.160.20">
    <property type="match status" value="1"/>
</dbReference>
<reference evidence="2" key="1">
    <citation type="submission" date="2022-03" db="EMBL/GenBank/DDBJ databases">
        <title>The complete genome sequence of a Methyloterrigena soli.</title>
        <authorList>
            <person name="Zi Z."/>
        </authorList>
    </citation>
    <scope>NUCLEOTIDE SEQUENCE</scope>
    <source>
        <strain evidence="2">M48</strain>
    </source>
</reference>
<feature type="chain" id="PRO_5041323906" evidence="1">
    <location>
        <begin position="23"/>
        <end position="184"/>
    </location>
</feature>
<evidence type="ECO:0000313" key="3">
    <source>
        <dbReference type="Proteomes" id="UP001156140"/>
    </source>
</evidence>
<feature type="signal peptide" evidence="1">
    <location>
        <begin position="1"/>
        <end position="22"/>
    </location>
</feature>
<keyword evidence="1" id="KW-0732">Signal</keyword>
<evidence type="ECO:0000256" key="1">
    <source>
        <dbReference type="SAM" id="SignalP"/>
    </source>
</evidence>